<organism evidence="1 2">
    <name type="scientific">Streptosporangium vulgare</name>
    <dbReference type="NCBI Taxonomy" id="46190"/>
    <lineage>
        <taxon>Bacteria</taxon>
        <taxon>Bacillati</taxon>
        <taxon>Actinomycetota</taxon>
        <taxon>Actinomycetes</taxon>
        <taxon>Streptosporangiales</taxon>
        <taxon>Streptosporangiaceae</taxon>
        <taxon>Streptosporangium</taxon>
    </lineage>
</organism>
<name>A0ABV5T6E4_9ACTN</name>
<gene>
    <name evidence="1" type="ORF">ACFFRH_04090</name>
</gene>
<reference evidence="1 2" key="1">
    <citation type="submission" date="2024-09" db="EMBL/GenBank/DDBJ databases">
        <authorList>
            <person name="Sun Q."/>
            <person name="Mori K."/>
        </authorList>
    </citation>
    <scope>NUCLEOTIDE SEQUENCE [LARGE SCALE GENOMIC DNA]</scope>
    <source>
        <strain evidence="1 2">JCM 3028</strain>
    </source>
</reference>
<accession>A0ABV5T6E4</accession>
<sequence>MTVLATFREPTPEATARSVQEPVCPDCLDRAKQFLELTRSPAPPFEKWHNPDRG</sequence>
<proteinExistence type="predicted"/>
<dbReference type="EMBL" id="JBHMBS010000002">
    <property type="protein sequence ID" value="MFB9674659.1"/>
    <property type="molecule type" value="Genomic_DNA"/>
</dbReference>
<dbReference type="RefSeq" id="WP_386154323.1">
    <property type="nucleotide sequence ID" value="NZ_JBHMBS010000002.1"/>
</dbReference>
<protein>
    <submittedName>
        <fullName evidence="1">Uncharacterized protein</fullName>
    </submittedName>
</protein>
<dbReference type="Proteomes" id="UP001589610">
    <property type="component" value="Unassembled WGS sequence"/>
</dbReference>
<evidence type="ECO:0000313" key="2">
    <source>
        <dbReference type="Proteomes" id="UP001589610"/>
    </source>
</evidence>
<keyword evidence="2" id="KW-1185">Reference proteome</keyword>
<evidence type="ECO:0000313" key="1">
    <source>
        <dbReference type="EMBL" id="MFB9674659.1"/>
    </source>
</evidence>
<comment type="caution">
    <text evidence="1">The sequence shown here is derived from an EMBL/GenBank/DDBJ whole genome shotgun (WGS) entry which is preliminary data.</text>
</comment>